<feature type="region of interest" description="Disordered" evidence="1">
    <location>
        <begin position="1"/>
        <end position="61"/>
    </location>
</feature>
<feature type="compositionally biased region" description="Polar residues" evidence="1">
    <location>
        <begin position="1"/>
        <end position="16"/>
    </location>
</feature>
<protein>
    <submittedName>
        <fullName evidence="2">Uncharacterized protein</fullName>
    </submittedName>
</protein>
<comment type="caution">
    <text evidence="2">The sequence shown here is derived from an EMBL/GenBank/DDBJ whole genome shotgun (WGS) entry which is preliminary data.</text>
</comment>
<evidence type="ECO:0000256" key="1">
    <source>
        <dbReference type="SAM" id="MobiDB-lite"/>
    </source>
</evidence>
<sequence length="126" mass="13425">MRGSSPTQRTQVSGSSAPPPRMPTDSSQAESTGRGKKGKNPAKKGGGTRVSKLEPAPPPNIIVPSHEFVIGSAPTHVCTTDCEEQGYARKKGITEKREWAHPGRRQNITVSTKADNSIQIVTVPPD</sequence>
<organism evidence="2 3">
    <name type="scientific">Phialemonium thermophilum</name>
    <dbReference type="NCBI Taxonomy" id="223376"/>
    <lineage>
        <taxon>Eukaryota</taxon>
        <taxon>Fungi</taxon>
        <taxon>Dikarya</taxon>
        <taxon>Ascomycota</taxon>
        <taxon>Pezizomycotina</taxon>
        <taxon>Sordariomycetes</taxon>
        <taxon>Sordariomycetidae</taxon>
        <taxon>Cephalothecales</taxon>
        <taxon>Cephalothecaceae</taxon>
        <taxon>Phialemonium</taxon>
    </lineage>
</organism>
<evidence type="ECO:0000313" key="2">
    <source>
        <dbReference type="EMBL" id="KAL1854452.1"/>
    </source>
</evidence>
<accession>A0ABR3W6S7</accession>
<name>A0ABR3W6S7_9PEZI</name>
<gene>
    <name evidence="2" type="ORF">VTK73DRAFT_8749</name>
</gene>
<dbReference type="EMBL" id="JAZHXJ010000663">
    <property type="protein sequence ID" value="KAL1854452.1"/>
    <property type="molecule type" value="Genomic_DNA"/>
</dbReference>
<keyword evidence="3" id="KW-1185">Reference proteome</keyword>
<reference evidence="2 3" key="1">
    <citation type="journal article" date="2024" name="Commun. Biol.">
        <title>Comparative genomic analysis of thermophilic fungi reveals convergent evolutionary adaptations and gene losses.</title>
        <authorList>
            <person name="Steindorff A.S."/>
            <person name="Aguilar-Pontes M.V."/>
            <person name="Robinson A.J."/>
            <person name="Andreopoulos B."/>
            <person name="LaButti K."/>
            <person name="Kuo A."/>
            <person name="Mondo S."/>
            <person name="Riley R."/>
            <person name="Otillar R."/>
            <person name="Haridas S."/>
            <person name="Lipzen A."/>
            <person name="Grimwood J."/>
            <person name="Schmutz J."/>
            <person name="Clum A."/>
            <person name="Reid I.D."/>
            <person name="Moisan M.C."/>
            <person name="Butler G."/>
            <person name="Nguyen T.T.M."/>
            <person name="Dewar K."/>
            <person name="Conant G."/>
            <person name="Drula E."/>
            <person name="Henrissat B."/>
            <person name="Hansel C."/>
            <person name="Singer S."/>
            <person name="Hutchinson M.I."/>
            <person name="de Vries R.P."/>
            <person name="Natvig D.O."/>
            <person name="Powell A.J."/>
            <person name="Tsang A."/>
            <person name="Grigoriev I.V."/>
        </authorList>
    </citation>
    <scope>NUCLEOTIDE SEQUENCE [LARGE SCALE GENOMIC DNA]</scope>
    <source>
        <strain evidence="2 3">ATCC 24622</strain>
    </source>
</reference>
<evidence type="ECO:0000313" key="3">
    <source>
        <dbReference type="Proteomes" id="UP001586593"/>
    </source>
</evidence>
<proteinExistence type="predicted"/>
<dbReference type="Proteomes" id="UP001586593">
    <property type="component" value="Unassembled WGS sequence"/>
</dbReference>